<dbReference type="Proteomes" id="UP000019763">
    <property type="component" value="Unassembled WGS sequence"/>
</dbReference>
<feature type="compositionally biased region" description="Basic and acidic residues" evidence="1">
    <location>
        <begin position="509"/>
        <end position="530"/>
    </location>
</feature>
<feature type="region of interest" description="Disordered" evidence="1">
    <location>
        <begin position="463"/>
        <end position="835"/>
    </location>
</feature>
<dbReference type="GeneID" id="22914209"/>
<feature type="compositionally biased region" description="Polar residues" evidence="1">
    <location>
        <begin position="674"/>
        <end position="694"/>
    </location>
</feature>
<feature type="compositionally biased region" description="Basic and acidic residues" evidence="1">
    <location>
        <begin position="661"/>
        <end position="670"/>
    </location>
</feature>
<feature type="compositionally biased region" description="Basic and acidic residues" evidence="1">
    <location>
        <begin position="35"/>
        <end position="49"/>
    </location>
</feature>
<feature type="compositionally biased region" description="Basic and acidic residues" evidence="1">
    <location>
        <begin position="247"/>
        <end position="304"/>
    </location>
</feature>
<dbReference type="OrthoDB" id="364553at2759"/>
<reference evidence="2" key="1">
    <citation type="submission" date="2013-12" db="EMBL/GenBank/DDBJ databases">
        <authorList>
            <person name="Omoto C.K."/>
            <person name="Sibley D."/>
            <person name="Venepally P."/>
            <person name="Hadjithomas M."/>
            <person name="Karamycheva S."/>
            <person name="Brunk B."/>
            <person name="Roos D."/>
            <person name="Caler E."/>
            <person name="Lorenzi H."/>
        </authorList>
    </citation>
    <scope>NUCLEOTIDE SEQUENCE</scope>
</reference>
<gene>
    <name evidence="2" type="ORF">GNI_118450</name>
</gene>
<dbReference type="OMA" id="PAHEWRC"/>
<evidence type="ECO:0000313" key="3">
    <source>
        <dbReference type="Proteomes" id="UP000019763"/>
    </source>
</evidence>
<dbReference type="AlphaFoldDB" id="A0A023B355"/>
<protein>
    <submittedName>
        <fullName evidence="2">Uncharacterized protein</fullName>
    </submittedName>
</protein>
<dbReference type="VEuPathDB" id="CryptoDB:GNI_118450"/>
<evidence type="ECO:0000313" key="2">
    <source>
        <dbReference type="EMBL" id="EZG55085.1"/>
    </source>
</evidence>
<proteinExistence type="predicted"/>
<feature type="region of interest" description="Disordered" evidence="1">
    <location>
        <begin position="947"/>
        <end position="972"/>
    </location>
</feature>
<dbReference type="EMBL" id="AFNH02000880">
    <property type="protein sequence ID" value="EZG55085.1"/>
    <property type="molecule type" value="Genomic_DNA"/>
</dbReference>
<feature type="region of interest" description="Disordered" evidence="1">
    <location>
        <begin position="244"/>
        <end position="304"/>
    </location>
</feature>
<feature type="region of interest" description="Disordered" evidence="1">
    <location>
        <begin position="1048"/>
        <end position="1070"/>
    </location>
</feature>
<feature type="compositionally biased region" description="Basic and acidic residues" evidence="1">
    <location>
        <begin position="67"/>
        <end position="81"/>
    </location>
</feature>
<organism evidence="2 3">
    <name type="scientific">Gregarina niphandrodes</name>
    <name type="common">Septate eugregarine</name>
    <dbReference type="NCBI Taxonomy" id="110365"/>
    <lineage>
        <taxon>Eukaryota</taxon>
        <taxon>Sar</taxon>
        <taxon>Alveolata</taxon>
        <taxon>Apicomplexa</taxon>
        <taxon>Conoidasida</taxon>
        <taxon>Gregarinasina</taxon>
        <taxon>Eugregarinorida</taxon>
        <taxon>Gregarinidae</taxon>
        <taxon>Gregarina</taxon>
    </lineage>
</organism>
<sequence length="1171" mass="124150">MEAKQVAGCTVGFGVFQLLPGYIQVKIADPPARADLTRTESKDGAERAKRPWSGSSGEPPPKHLKSSRPDHDRPEIGKQPDAEGPGTGTPAAGRQTQDRVPHPPAHGQRAQAPEDDLARRNFVTEVRKELDWLKSLRPATTGVRMHVPSCLGLYGCLSNRYIDCPGGMKVEKRDCRPLSSFFQDLSPSTPVVPSAYNRRKTEYFTVHPPLSMFGDMIDVSLHPARLYQEARGETLVALPRPFGGSVIRKESHSPRNERNSERPERNSERHPDRNPERVERNSERVERNSERTERSTERVERNPERVDPDRLKVVEKVERKTSGRLGLPYMRLIGPGQVSVASLIASQAKSTESLRFLLSLPEPPQPLYFQGNFYVPRCKAWTCSRHSRMHHEPTSGGVPSREDRAFQAIAWSKTEPLSVPPVCSCKDPAKVKRWTRALELSVNQNFKSSPNKPPTLGLSLTETEAKTHSEAGSYTTTAVQPTDPPLATPPRPDPHSETAPVPMQTAGSKPDDNKVDDGKGDDGKGDDGKSDGGNASSKADNGKPDASSEADVGGKDNASKINDGNVEGSKVDGSTTERPPEDVPMQTEDGPVREARPSVPDETTLLAVSSQPGVDEPVEGTQAEGTNAEGAPAEGTQTEGTHAEGAQAEGAQAEGTQAEGRQTEGGKAEDGQAEGSQAEGSQVKGSQAEGSQAEASKPGVPDVGPPTGSKPVAEKTAVAESADSGSGVEKEGASSGRGTTEATVPGGGAAGEQAVASGAKAPLGHPNEAGPLESKVAVAEPELRPKQVTGQVADSSKPNSSKPNSSKPVDGWKPGDGLKPTVLPAPSPAGSSPIAGKVDPMAELLELEEELLYEAETCKTCGGLTYYPFSFIQIPLSSHLPTLQQVLEVFCLPPNTDVTCDGPHITATITTKSPAHEWRCFQAVAVKCPDRPPLIYDVCGESFIPGIPTKPGQRRPNEKEIPIRSTETTPLTPPSHHYLNCVKVIPGAISTATPRPLDFRTNAPQTNRLSASGLSASGSLTNMAAMVSGAMVSGAMVSGGTVSGGTVSGGTPLAGTPSALGQDPAHKPLGADLRAPVAGLRSNDANLSITTLSSRRPFCVRLRSLVDMDKALKIAQATAPPEISSHNAETPEFRTALAEYKEQVSVLAQLDADLETVKAECLAITVAGIKR</sequence>
<feature type="compositionally biased region" description="Low complexity" evidence="1">
    <location>
        <begin position="638"/>
        <end position="660"/>
    </location>
</feature>
<evidence type="ECO:0000256" key="1">
    <source>
        <dbReference type="SAM" id="MobiDB-lite"/>
    </source>
</evidence>
<feature type="compositionally biased region" description="Low complexity" evidence="1">
    <location>
        <begin position="795"/>
        <end position="808"/>
    </location>
</feature>
<name>A0A023B355_GRENI</name>
<comment type="caution">
    <text evidence="2">The sequence shown here is derived from an EMBL/GenBank/DDBJ whole genome shotgun (WGS) entry which is preliminary data.</text>
</comment>
<dbReference type="RefSeq" id="XP_011131788.1">
    <property type="nucleotide sequence ID" value="XM_011133486.1"/>
</dbReference>
<keyword evidence="3" id="KW-1185">Reference proteome</keyword>
<dbReference type="eggNOG" id="ENOG502SBR4">
    <property type="taxonomic scope" value="Eukaryota"/>
</dbReference>
<accession>A0A023B355</accession>
<feature type="compositionally biased region" description="Pro residues" evidence="1">
    <location>
        <begin position="482"/>
        <end position="491"/>
    </location>
</feature>
<feature type="compositionally biased region" description="Polar residues" evidence="1">
    <location>
        <begin position="470"/>
        <end position="480"/>
    </location>
</feature>
<feature type="region of interest" description="Disordered" evidence="1">
    <location>
        <begin position="30"/>
        <end position="118"/>
    </location>
</feature>